<dbReference type="Pfam" id="PF01266">
    <property type="entry name" value="DAO"/>
    <property type="match status" value="1"/>
</dbReference>
<dbReference type="EMBL" id="JAVLVU010000001">
    <property type="protein sequence ID" value="MDT3402232.1"/>
    <property type="molecule type" value="Genomic_DNA"/>
</dbReference>
<protein>
    <submittedName>
        <fullName evidence="7">Glycine/D-amino acid oxidase-like deaminating enzyme/nitrite reductase/ring-hydroxylating ferredoxin subunit</fullName>
    </submittedName>
</protein>
<evidence type="ECO:0000256" key="1">
    <source>
        <dbReference type="ARBA" id="ARBA00022714"/>
    </source>
</evidence>
<dbReference type="Gene3D" id="2.102.10.10">
    <property type="entry name" value="Rieske [2Fe-2S] iron-sulphur domain"/>
    <property type="match status" value="1"/>
</dbReference>
<name>A0ABU3GTD6_9SPHI</name>
<sequence>MKNVVSKLNRDGKQVSPWQHTSKIPVIHHHENMVYDCLIVGAGITGITAALKLQLAGKTTLVAEAFTIGYGTTGGTSAHINTFADTTYTEAESAFGKEGARQFAHAVNEGLNLIRKNVEEYRIDCDFKILPGYLYAEDEEQVKQLDDIYKGAVSVEVPVEYVSDVPTNVPYQKALKFDGQAQFEPIKYLHRLAQEYLKAGGIILQYTKIDEVESGDGVHVAKTGQTSIKAKSIIYATHMPPGINVLNMRCAPYRSYVFGVKLKDDKYPDALVYDLQEPYHYVRTHVINGQKLLIIGGNDHKTGHDDEEAAFADLEEYTRQYYNVDVVKYRWSSQYYVPVDGLPYVGEMPDRADGIYCATGFNGNGMMLGSVSGAILADLILGNANPLSQLFSIKRFKPIDGFTEFVKENADVAWHFVADRFKAEEIKALNDVETGVGKIIELDGKKVAAYRDEQGELHTLSSVCTHMGCTVKWNTTEKSWDCPCHGARFDIDGNVVTGPATVNLEKVNV</sequence>
<proteinExistence type="predicted"/>
<organism evidence="7 8">
    <name type="scientific">Mucilaginibacter terrae</name>
    <dbReference type="NCBI Taxonomy" id="1955052"/>
    <lineage>
        <taxon>Bacteria</taxon>
        <taxon>Pseudomonadati</taxon>
        <taxon>Bacteroidota</taxon>
        <taxon>Sphingobacteriia</taxon>
        <taxon>Sphingobacteriales</taxon>
        <taxon>Sphingobacteriaceae</taxon>
        <taxon>Mucilaginibacter</taxon>
    </lineage>
</organism>
<dbReference type="PRINTS" id="PR00162">
    <property type="entry name" value="RIESKE"/>
</dbReference>
<comment type="caution">
    <text evidence="7">The sequence shown here is derived from an EMBL/GenBank/DDBJ whole genome shotgun (WGS) entry which is preliminary data.</text>
</comment>
<dbReference type="InterPro" id="IPR006076">
    <property type="entry name" value="FAD-dep_OxRdtase"/>
</dbReference>
<keyword evidence="3" id="KW-0408">Iron</keyword>
<keyword evidence="5" id="KW-1015">Disulfide bond</keyword>
<evidence type="ECO:0000256" key="5">
    <source>
        <dbReference type="ARBA" id="ARBA00023157"/>
    </source>
</evidence>
<dbReference type="CDD" id="cd03477">
    <property type="entry name" value="Rieske_YhfW_C"/>
    <property type="match status" value="1"/>
</dbReference>
<dbReference type="Gene3D" id="3.50.50.60">
    <property type="entry name" value="FAD/NAD(P)-binding domain"/>
    <property type="match status" value="1"/>
</dbReference>
<dbReference type="InterPro" id="IPR017941">
    <property type="entry name" value="Rieske_2Fe-2S"/>
</dbReference>
<feature type="domain" description="Rieske" evidence="6">
    <location>
        <begin position="424"/>
        <end position="509"/>
    </location>
</feature>
<dbReference type="RefSeq" id="WP_311948520.1">
    <property type="nucleotide sequence ID" value="NZ_JAVLVU010000001.1"/>
</dbReference>
<dbReference type="PANTHER" id="PTHR13847">
    <property type="entry name" value="SARCOSINE DEHYDROGENASE-RELATED"/>
    <property type="match status" value="1"/>
</dbReference>
<evidence type="ECO:0000313" key="8">
    <source>
        <dbReference type="Proteomes" id="UP001258315"/>
    </source>
</evidence>
<reference evidence="8" key="1">
    <citation type="submission" date="2023-07" db="EMBL/GenBank/DDBJ databases">
        <title>Functional and genomic diversity of the sorghum phyllosphere microbiome.</title>
        <authorList>
            <person name="Shade A."/>
        </authorList>
    </citation>
    <scope>NUCLEOTIDE SEQUENCE [LARGE SCALE GENOMIC DNA]</scope>
    <source>
        <strain evidence="8">SORGH_AS_0422</strain>
    </source>
</reference>
<dbReference type="InterPro" id="IPR038010">
    <property type="entry name" value="YhfW_C"/>
</dbReference>
<dbReference type="Proteomes" id="UP001258315">
    <property type="component" value="Unassembled WGS sequence"/>
</dbReference>
<dbReference type="InterPro" id="IPR036922">
    <property type="entry name" value="Rieske_2Fe-2S_sf"/>
</dbReference>
<evidence type="ECO:0000256" key="2">
    <source>
        <dbReference type="ARBA" id="ARBA00022723"/>
    </source>
</evidence>
<keyword evidence="8" id="KW-1185">Reference proteome</keyword>
<accession>A0ABU3GTD6</accession>
<dbReference type="SUPFAM" id="SSF50022">
    <property type="entry name" value="ISP domain"/>
    <property type="match status" value="1"/>
</dbReference>
<evidence type="ECO:0000313" key="7">
    <source>
        <dbReference type="EMBL" id="MDT3402232.1"/>
    </source>
</evidence>
<dbReference type="InterPro" id="IPR005805">
    <property type="entry name" value="Rieske_Fe-S_prot_C"/>
</dbReference>
<dbReference type="PROSITE" id="PS51296">
    <property type="entry name" value="RIESKE"/>
    <property type="match status" value="1"/>
</dbReference>
<gene>
    <name evidence="7" type="ORF">QE417_001304</name>
</gene>
<keyword evidence="2" id="KW-0479">Metal-binding</keyword>
<dbReference type="InterPro" id="IPR036188">
    <property type="entry name" value="FAD/NAD-bd_sf"/>
</dbReference>
<evidence type="ECO:0000259" key="6">
    <source>
        <dbReference type="PROSITE" id="PS51296"/>
    </source>
</evidence>
<keyword evidence="1" id="KW-0001">2Fe-2S</keyword>
<evidence type="ECO:0000256" key="4">
    <source>
        <dbReference type="ARBA" id="ARBA00023014"/>
    </source>
</evidence>
<dbReference type="Pfam" id="PF00355">
    <property type="entry name" value="Rieske"/>
    <property type="match status" value="1"/>
</dbReference>
<dbReference type="SUPFAM" id="SSF51905">
    <property type="entry name" value="FAD/NAD(P)-binding domain"/>
    <property type="match status" value="1"/>
</dbReference>
<keyword evidence="4" id="KW-0411">Iron-sulfur</keyword>
<dbReference type="Gene3D" id="3.30.9.10">
    <property type="entry name" value="D-Amino Acid Oxidase, subunit A, domain 2"/>
    <property type="match status" value="1"/>
</dbReference>
<evidence type="ECO:0000256" key="3">
    <source>
        <dbReference type="ARBA" id="ARBA00023004"/>
    </source>
</evidence>